<dbReference type="Proteomes" id="UP000054826">
    <property type="component" value="Unassembled WGS sequence"/>
</dbReference>
<gene>
    <name evidence="2" type="ORF">T4C_2664</name>
</gene>
<evidence type="ECO:0000313" key="2">
    <source>
        <dbReference type="EMBL" id="KRZ42212.1"/>
    </source>
</evidence>
<protein>
    <recommendedName>
        <fullName evidence="4">Secreted protein</fullName>
    </recommendedName>
</protein>
<feature type="non-terminal residue" evidence="2">
    <location>
        <position position="138"/>
    </location>
</feature>
<proteinExistence type="predicted"/>
<evidence type="ECO:0008006" key="4">
    <source>
        <dbReference type="Google" id="ProtNLM"/>
    </source>
</evidence>
<sequence length="138" mass="16157">MQITIAIKGALSSVTVHLFASLWWQVVATYKECSKEKVKTRTTWTTNGGRHKAEQEKKETTLRRVLTKSIFCYDVLRPINLSSAREGSNALKTGFWRCIMQIKIAIKVRYYQMMQEKCENMDDMKQMTDVTKQNKRRN</sequence>
<keyword evidence="1" id="KW-0732">Signal</keyword>
<dbReference type="EMBL" id="JYDV01000015">
    <property type="protein sequence ID" value="KRZ42212.1"/>
    <property type="molecule type" value="Genomic_DNA"/>
</dbReference>
<organism evidence="2 3">
    <name type="scientific">Trichinella pseudospiralis</name>
    <name type="common">Parasitic roundworm</name>
    <dbReference type="NCBI Taxonomy" id="6337"/>
    <lineage>
        <taxon>Eukaryota</taxon>
        <taxon>Metazoa</taxon>
        <taxon>Ecdysozoa</taxon>
        <taxon>Nematoda</taxon>
        <taxon>Enoplea</taxon>
        <taxon>Dorylaimia</taxon>
        <taxon>Trichinellida</taxon>
        <taxon>Trichinellidae</taxon>
        <taxon>Trichinella</taxon>
    </lineage>
</organism>
<name>A0A0V1K4R1_TRIPS</name>
<evidence type="ECO:0000313" key="3">
    <source>
        <dbReference type="Proteomes" id="UP000054826"/>
    </source>
</evidence>
<feature type="chain" id="PRO_5006880828" description="Secreted protein" evidence="1">
    <location>
        <begin position="29"/>
        <end position="138"/>
    </location>
</feature>
<dbReference type="AlphaFoldDB" id="A0A0V1K4R1"/>
<reference evidence="2 3" key="1">
    <citation type="submission" date="2015-01" db="EMBL/GenBank/DDBJ databases">
        <title>Evolution of Trichinella species and genotypes.</title>
        <authorList>
            <person name="Korhonen P.K."/>
            <person name="Edoardo P."/>
            <person name="Giuseppe L.R."/>
            <person name="Gasser R.B."/>
        </authorList>
    </citation>
    <scope>NUCLEOTIDE SEQUENCE [LARGE SCALE GENOMIC DNA]</scope>
    <source>
        <strain evidence="2">ISS176</strain>
    </source>
</reference>
<accession>A0A0V1K4R1</accession>
<evidence type="ECO:0000256" key="1">
    <source>
        <dbReference type="SAM" id="SignalP"/>
    </source>
</evidence>
<comment type="caution">
    <text evidence="2">The sequence shown here is derived from an EMBL/GenBank/DDBJ whole genome shotgun (WGS) entry which is preliminary data.</text>
</comment>
<feature type="signal peptide" evidence="1">
    <location>
        <begin position="1"/>
        <end position="28"/>
    </location>
</feature>